<comment type="similarity">
    <text evidence="1">Belongs to the thioesterase PaaI family.</text>
</comment>
<dbReference type="InterPro" id="IPR039298">
    <property type="entry name" value="ACOT13"/>
</dbReference>
<dbReference type="PANTHER" id="PTHR21660">
    <property type="entry name" value="THIOESTERASE SUPERFAMILY MEMBER-RELATED"/>
    <property type="match status" value="1"/>
</dbReference>
<reference evidence="4" key="2">
    <citation type="submission" date="2023-05" db="EMBL/GenBank/DDBJ databases">
        <authorList>
            <consortium name="Lawrence Berkeley National Laboratory"/>
            <person name="Steindorff A."/>
            <person name="Hensen N."/>
            <person name="Bonometti L."/>
            <person name="Westerberg I."/>
            <person name="Brannstrom I.O."/>
            <person name="Guillou S."/>
            <person name="Cros-Aarteil S."/>
            <person name="Calhoun S."/>
            <person name="Haridas S."/>
            <person name="Kuo A."/>
            <person name="Mondo S."/>
            <person name="Pangilinan J."/>
            <person name="Riley R."/>
            <person name="Labutti K."/>
            <person name="Andreopoulos B."/>
            <person name="Lipzen A."/>
            <person name="Chen C."/>
            <person name="Yanf M."/>
            <person name="Daum C."/>
            <person name="Ng V."/>
            <person name="Clum A."/>
            <person name="Ohm R."/>
            <person name="Martin F."/>
            <person name="Silar P."/>
            <person name="Natvig D."/>
            <person name="Lalanne C."/>
            <person name="Gautier V."/>
            <person name="Ament-Velasquez S.L."/>
            <person name="Kruys A."/>
            <person name="Hutchinson M.I."/>
            <person name="Powell A.J."/>
            <person name="Barry K."/>
            <person name="Miller A.N."/>
            <person name="Grigoriev I.V."/>
            <person name="Debuchy R."/>
            <person name="Gladieux P."/>
            <person name="Thoren M.H."/>
            <person name="Johannesson H."/>
        </authorList>
    </citation>
    <scope>NUCLEOTIDE SEQUENCE</scope>
    <source>
        <strain evidence="4">CBS 757.83</strain>
    </source>
</reference>
<dbReference type="InterPro" id="IPR006683">
    <property type="entry name" value="Thioestr_dom"/>
</dbReference>
<sequence>MSQPDEQLRRDAEKFQMASGAQRVHEMINHFAEHCKNPEATEWSRHLFPYLAVHSISPPDAPHPSVTFSLQVQPQHCNAMGNLHGGCTATIFDLCTSTCLALVSRPGFWQYLGVSRTLSTSYLRPAPAGTQVLIECDIAQVGKRLALIRGIMRRADGGQGGAAAAVLATCEHHKVNTDPEVGAKV</sequence>
<evidence type="ECO:0000313" key="4">
    <source>
        <dbReference type="EMBL" id="KAK4103794.1"/>
    </source>
</evidence>
<dbReference type="InterPro" id="IPR029069">
    <property type="entry name" value="HotDog_dom_sf"/>
</dbReference>
<proteinExistence type="inferred from homology"/>
<dbReference type="GO" id="GO:0047617">
    <property type="term" value="F:fatty acyl-CoA hydrolase activity"/>
    <property type="evidence" value="ECO:0007669"/>
    <property type="project" value="InterPro"/>
</dbReference>
<dbReference type="AlphaFoldDB" id="A0AAN6Q579"/>
<feature type="domain" description="Thioesterase" evidence="3">
    <location>
        <begin position="80"/>
        <end position="159"/>
    </location>
</feature>
<dbReference type="EMBL" id="MU863628">
    <property type="protein sequence ID" value="KAK4103794.1"/>
    <property type="molecule type" value="Genomic_DNA"/>
</dbReference>
<keyword evidence="5" id="KW-1185">Reference proteome</keyword>
<organism evidence="4 5">
    <name type="scientific">Parathielavia hyrcaniae</name>
    <dbReference type="NCBI Taxonomy" id="113614"/>
    <lineage>
        <taxon>Eukaryota</taxon>
        <taxon>Fungi</taxon>
        <taxon>Dikarya</taxon>
        <taxon>Ascomycota</taxon>
        <taxon>Pezizomycotina</taxon>
        <taxon>Sordariomycetes</taxon>
        <taxon>Sordariomycetidae</taxon>
        <taxon>Sordariales</taxon>
        <taxon>Chaetomiaceae</taxon>
        <taxon>Parathielavia</taxon>
    </lineage>
</organism>
<keyword evidence="2" id="KW-0378">Hydrolase</keyword>
<evidence type="ECO:0000256" key="2">
    <source>
        <dbReference type="ARBA" id="ARBA00022801"/>
    </source>
</evidence>
<reference evidence="4" key="1">
    <citation type="journal article" date="2023" name="Mol. Phylogenet. Evol.">
        <title>Genome-scale phylogeny and comparative genomics of the fungal order Sordariales.</title>
        <authorList>
            <person name="Hensen N."/>
            <person name="Bonometti L."/>
            <person name="Westerberg I."/>
            <person name="Brannstrom I.O."/>
            <person name="Guillou S."/>
            <person name="Cros-Aarteil S."/>
            <person name="Calhoun S."/>
            <person name="Haridas S."/>
            <person name="Kuo A."/>
            <person name="Mondo S."/>
            <person name="Pangilinan J."/>
            <person name="Riley R."/>
            <person name="LaButti K."/>
            <person name="Andreopoulos B."/>
            <person name="Lipzen A."/>
            <person name="Chen C."/>
            <person name="Yan M."/>
            <person name="Daum C."/>
            <person name="Ng V."/>
            <person name="Clum A."/>
            <person name="Steindorff A."/>
            <person name="Ohm R.A."/>
            <person name="Martin F."/>
            <person name="Silar P."/>
            <person name="Natvig D.O."/>
            <person name="Lalanne C."/>
            <person name="Gautier V."/>
            <person name="Ament-Velasquez S.L."/>
            <person name="Kruys A."/>
            <person name="Hutchinson M.I."/>
            <person name="Powell A.J."/>
            <person name="Barry K."/>
            <person name="Miller A.N."/>
            <person name="Grigoriev I.V."/>
            <person name="Debuchy R."/>
            <person name="Gladieux P."/>
            <person name="Hiltunen Thoren M."/>
            <person name="Johannesson H."/>
        </authorList>
    </citation>
    <scope>NUCLEOTIDE SEQUENCE</scope>
    <source>
        <strain evidence="4">CBS 757.83</strain>
    </source>
</reference>
<dbReference type="Gene3D" id="3.10.129.10">
    <property type="entry name" value="Hotdog Thioesterase"/>
    <property type="match status" value="1"/>
</dbReference>
<evidence type="ECO:0000313" key="5">
    <source>
        <dbReference type="Proteomes" id="UP001305647"/>
    </source>
</evidence>
<name>A0AAN6Q579_9PEZI</name>
<dbReference type="CDD" id="cd03443">
    <property type="entry name" value="PaaI_thioesterase"/>
    <property type="match status" value="1"/>
</dbReference>
<evidence type="ECO:0000259" key="3">
    <source>
        <dbReference type="Pfam" id="PF03061"/>
    </source>
</evidence>
<dbReference type="SUPFAM" id="SSF54637">
    <property type="entry name" value="Thioesterase/thiol ester dehydrase-isomerase"/>
    <property type="match status" value="1"/>
</dbReference>
<evidence type="ECO:0000256" key="1">
    <source>
        <dbReference type="ARBA" id="ARBA00008324"/>
    </source>
</evidence>
<dbReference type="Proteomes" id="UP001305647">
    <property type="component" value="Unassembled WGS sequence"/>
</dbReference>
<comment type="caution">
    <text evidence="4">The sequence shown here is derived from an EMBL/GenBank/DDBJ whole genome shotgun (WGS) entry which is preliminary data.</text>
</comment>
<gene>
    <name evidence="4" type="ORF">N658DRAFT_287127</name>
</gene>
<dbReference type="PANTHER" id="PTHR21660:SF1">
    <property type="entry name" value="ACYL-COENZYME A THIOESTERASE 13"/>
    <property type="match status" value="1"/>
</dbReference>
<accession>A0AAN6Q579</accession>
<dbReference type="Pfam" id="PF03061">
    <property type="entry name" value="4HBT"/>
    <property type="match status" value="1"/>
</dbReference>
<protein>
    <submittedName>
        <fullName evidence="4">Thioesterase/thiol ester dehydrase-isomerase</fullName>
    </submittedName>
</protein>